<dbReference type="EMBL" id="LRBV02000010">
    <property type="status" value="NOT_ANNOTATED_CDS"/>
    <property type="molecule type" value="Genomic_DNA"/>
</dbReference>
<evidence type="ECO:0000313" key="2">
    <source>
        <dbReference type="EnsemblPlants" id="QL10p055344:mrna:CDS:1"/>
    </source>
</evidence>
<dbReference type="EnsemblPlants" id="QL10p055344:mrna">
    <property type="protein sequence ID" value="QL10p055344:mrna:CDS:1"/>
    <property type="gene ID" value="QL10p055344"/>
</dbReference>
<dbReference type="Proteomes" id="UP000594261">
    <property type="component" value="Chromosome 10"/>
</dbReference>
<evidence type="ECO:0000256" key="1">
    <source>
        <dbReference type="SAM" id="Phobius"/>
    </source>
</evidence>
<keyword evidence="1" id="KW-0472">Membrane</keyword>
<keyword evidence="1" id="KW-1133">Transmembrane helix</keyword>
<dbReference type="AlphaFoldDB" id="A0A7N2RCL6"/>
<name>A0A7N2RCL6_QUELO</name>
<reference evidence="2 3" key="1">
    <citation type="journal article" date="2016" name="G3 (Bethesda)">
        <title>First Draft Assembly and Annotation of the Genome of a California Endemic Oak Quercus lobata Nee (Fagaceae).</title>
        <authorList>
            <person name="Sork V.L."/>
            <person name="Fitz-Gibbon S.T."/>
            <person name="Puiu D."/>
            <person name="Crepeau M."/>
            <person name="Gugger P.F."/>
            <person name="Sherman R."/>
            <person name="Stevens K."/>
            <person name="Langley C.H."/>
            <person name="Pellegrini M."/>
            <person name="Salzberg S.L."/>
        </authorList>
    </citation>
    <scope>NUCLEOTIDE SEQUENCE [LARGE SCALE GENOMIC DNA]</scope>
    <source>
        <strain evidence="2 3">cv. SW786</strain>
    </source>
</reference>
<keyword evidence="3" id="KW-1185">Reference proteome</keyword>
<dbReference type="OMA" id="HIMFIIY"/>
<protein>
    <submittedName>
        <fullName evidence="2">Uncharacterized protein</fullName>
    </submittedName>
</protein>
<sequence>MESAILMKEYDSCFLEMRHLVTKILPSFHIMFIIYTSCTLGTMFMLLPHEQVDGSPVPTLVFKDQPTAFHAFLISIMFSFTGALTALLIQHRPRIERFCRVYAMASMLSALAILLSATALCGLRYPPHLAEQKIKTWMKKFTIYW</sequence>
<dbReference type="Gramene" id="QL10p055344:mrna">
    <property type="protein sequence ID" value="QL10p055344:mrna:CDS:1"/>
    <property type="gene ID" value="QL10p055344"/>
</dbReference>
<proteinExistence type="predicted"/>
<keyword evidence="1" id="KW-0812">Transmembrane</keyword>
<dbReference type="InParanoid" id="A0A7N2RCL6"/>
<feature type="transmembrane region" description="Helical" evidence="1">
    <location>
        <begin position="101"/>
        <end position="125"/>
    </location>
</feature>
<feature type="transmembrane region" description="Helical" evidence="1">
    <location>
        <begin position="67"/>
        <end position="89"/>
    </location>
</feature>
<reference evidence="2" key="2">
    <citation type="submission" date="2021-01" db="UniProtKB">
        <authorList>
            <consortium name="EnsemblPlants"/>
        </authorList>
    </citation>
    <scope>IDENTIFICATION</scope>
</reference>
<feature type="transmembrane region" description="Helical" evidence="1">
    <location>
        <begin position="24"/>
        <end position="47"/>
    </location>
</feature>
<organism evidence="2 3">
    <name type="scientific">Quercus lobata</name>
    <name type="common">Valley oak</name>
    <dbReference type="NCBI Taxonomy" id="97700"/>
    <lineage>
        <taxon>Eukaryota</taxon>
        <taxon>Viridiplantae</taxon>
        <taxon>Streptophyta</taxon>
        <taxon>Embryophyta</taxon>
        <taxon>Tracheophyta</taxon>
        <taxon>Spermatophyta</taxon>
        <taxon>Magnoliopsida</taxon>
        <taxon>eudicotyledons</taxon>
        <taxon>Gunneridae</taxon>
        <taxon>Pentapetalae</taxon>
        <taxon>rosids</taxon>
        <taxon>fabids</taxon>
        <taxon>Fagales</taxon>
        <taxon>Fagaceae</taxon>
        <taxon>Quercus</taxon>
    </lineage>
</organism>
<evidence type="ECO:0000313" key="3">
    <source>
        <dbReference type="Proteomes" id="UP000594261"/>
    </source>
</evidence>
<accession>A0A7N2RCL6</accession>